<gene>
    <name evidence="2" type="ORF">UT10_C0020G0005</name>
</gene>
<dbReference type="GO" id="GO:0004222">
    <property type="term" value="F:metalloendopeptidase activity"/>
    <property type="evidence" value="ECO:0007669"/>
    <property type="project" value="TreeGrafter"/>
</dbReference>
<dbReference type="CDD" id="cd12797">
    <property type="entry name" value="M23_peptidase"/>
    <property type="match status" value="1"/>
</dbReference>
<dbReference type="InterPro" id="IPR050570">
    <property type="entry name" value="Cell_wall_metabolism_enzyme"/>
</dbReference>
<evidence type="ECO:0000259" key="1">
    <source>
        <dbReference type="Pfam" id="PF01551"/>
    </source>
</evidence>
<dbReference type="AlphaFoldDB" id="A0A0G0LFB7"/>
<feature type="domain" description="M23ase beta-sheet core" evidence="1">
    <location>
        <begin position="122"/>
        <end position="217"/>
    </location>
</feature>
<dbReference type="InterPro" id="IPR011055">
    <property type="entry name" value="Dup_hybrid_motif"/>
</dbReference>
<dbReference type="Proteomes" id="UP000033944">
    <property type="component" value="Unassembled WGS sequence"/>
</dbReference>
<dbReference type="PANTHER" id="PTHR21666">
    <property type="entry name" value="PEPTIDASE-RELATED"/>
    <property type="match status" value="1"/>
</dbReference>
<dbReference type="PANTHER" id="PTHR21666:SF270">
    <property type="entry name" value="MUREIN HYDROLASE ACTIVATOR ENVC"/>
    <property type="match status" value="1"/>
</dbReference>
<dbReference type="Gene3D" id="2.70.70.10">
    <property type="entry name" value="Glucose Permease (Domain IIA)"/>
    <property type="match status" value="1"/>
</dbReference>
<dbReference type="InterPro" id="IPR016047">
    <property type="entry name" value="M23ase_b-sheet_dom"/>
</dbReference>
<organism evidence="2 3">
    <name type="scientific">Candidatus Woesebacteria bacterium GW2011_GWB1_38_8b</name>
    <dbReference type="NCBI Taxonomy" id="1618571"/>
    <lineage>
        <taxon>Bacteria</taxon>
        <taxon>Candidatus Woeseibacteriota</taxon>
    </lineage>
</organism>
<dbReference type="Pfam" id="PF01551">
    <property type="entry name" value="Peptidase_M23"/>
    <property type="match status" value="1"/>
</dbReference>
<name>A0A0G0LFB7_9BACT</name>
<dbReference type="EMBL" id="LBVN01000020">
    <property type="protein sequence ID" value="KKQ86615.1"/>
    <property type="molecule type" value="Genomic_DNA"/>
</dbReference>
<dbReference type="SUPFAM" id="SSF51261">
    <property type="entry name" value="Duplicated hybrid motif"/>
    <property type="match status" value="1"/>
</dbReference>
<accession>A0A0G0LFB7</accession>
<reference evidence="2 3" key="1">
    <citation type="journal article" date="2015" name="Nature">
        <title>rRNA introns, odd ribosomes, and small enigmatic genomes across a large radiation of phyla.</title>
        <authorList>
            <person name="Brown C.T."/>
            <person name="Hug L.A."/>
            <person name="Thomas B.C."/>
            <person name="Sharon I."/>
            <person name="Castelle C.J."/>
            <person name="Singh A."/>
            <person name="Wilkins M.J."/>
            <person name="Williams K.H."/>
            <person name="Banfield J.F."/>
        </authorList>
    </citation>
    <scope>NUCLEOTIDE SEQUENCE [LARGE SCALE GENOMIC DNA]</scope>
</reference>
<sequence>MIRLSIHLPVRYRLDLHLVKRREGSMSEPTFPTFKIIKGFKSGNKLSRYFRHIFEKVNIKKFFGANIALMLISSSVFTTNIAAVESIPDNITTQSPVVFKTEQREIKYPTNTVKITQKFSFFHPGVDLDGITGDSITPIMDGVVTKTERSRVGYGNSITINHGGEVLSLYAHLSKINVIIGQEVNTNTVIGLMGATGRAFGDHLHLEVYQSGKRINPLNVLN</sequence>
<comment type="caution">
    <text evidence="2">The sequence shown here is derived from an EMBL/GenBank/DDBJ whole genome shotgun (WGS) entry which is preliminary data.</text>
</comment>
<proteinExistence type="predicted"/>
<evidence type="ECO:0000313" key="2">
    <source>
        <dbReference type="EMBL" id="KKQ86615.1"/>
    </source>
</evidence>
<evidence type="ECO:0000313" key="3">
    <source>
        <dbReference type="Proteomes" id="UP000033944"/>
    </source>
</evidence>
<protein>
    <submittedName>
        <fullName evidence="2">Peptidase M23 family protein</fullName>
    </submittedName>
</protein>